<dbReference type="EMBL" id="CP119321">
    <property type="protein sequence ID" value="WEK12950.1"/>
    <property type="molecule type" value="Genomic_DNA"/>
</dbReference>
<evidence type="ECO:0000313" key="2">
    <source>
        <dbReference type="Proteomes" id="UP001213972"/>
    </source>
</evidence>
<evidence type="ECO:0000313" key="1">
    <source>
        <dbReference type="EMBL" id="WEK12950.1"/>
    </source>
</evidence>
<dbReference type="Proteomes" id="UP001213972">
    <property type="component" value="Chromosome"/>
</dbReference>
<organism evidence="1 2">
    <name type="scientific">Candidatus Microbacterium phytovorans</name>
    <dbReference type="NCBI Taxonomy" id="3121374"/>
    <lineage>
        <taxon>Bacteria</taxon>
        <taxon>Bacillati</taxon>
        <taxon>Actinomycetota</taxon>
        <taxon>Actinomycetes</taxon>
        <taxon>Micrococcales</taxon>
        <taxon>Microbacteriaceae</taxon>
        <taxon>Microbacterium</taxon>
    </lineage>
</organism>
<dbReference type="InterPro" id="IPR018721">
    <property type="entry name" value="DUF2252"/>
</dbReference>
<dbReference type="AlphaFoldDB" id="A0AAJ6B2K2"/>
<protein>
    <submittedName>
        <fullName evidence="1">DUF2252 domain-containing protein</fullName>
    </submittedName>
</protein>
<dbReference type="Pfam" id="PF10009">
    <property type="entry name" value="DUF2252"/>
    <property type="match status" value="1"/>
</dbReference>
<dbReference type="PANTHER" id="PTHR39441:SF1">
    <property type="entry name" value="DUF2252 DOMAIN-CONTAINING PROTEIN"/>
    <property type="match status" value="1"/>
</dbReference>
<dbReference type="PANTHER" id="PTHR39441">
    <property type="entry name" value="DUF2252 DOMAIN-CONTAINING PROTEIN"/>
    <property type="match status" value="1"/>
</dbReference>
<proteinExistence type="predicted"/>
<accession>A0AAJ6B2K2</accession>
<reference evidence="1" key="1">
    <citation type="submission" date="2023-03" db="EMBL/GenBank/DDBJ databases">
        <title>Andean soil-derived lignocellulolytic bacterial consortium as a source of novel taxa and putative plastic-active enzymes.</title>
        <authorList>
            <person name="Diaz-Garcia L."/>
            <person name="Chuvochina M."/>
            <person name="Feuerriegel G."/>
            <person name="Bunk B."/>
            <person name="Sproer C."/>
            <person name="Streit W.R."/>
            <person name="Rodriguez L.M."/>
            <person name="Overmann J."/>
            <person name="Jimenez D.J."/>
        </authorList>
    </citation>
    <scope>NUCLEOTIDE SEQUENCE</scope>
    <source>
        <strain evidence="1">MAG 4610</strain>
    </source>
</reference>
<name>A0AAJ6B2K2_9MICO</name>
<gene>
    <name evidence="1" type="ORF">P0Y48_10815</name>
</gene>
<sequence>MTVDSWDLLPSRAARLAAGRAARRTAPLDRLADLTTTDRDPLGILTAQNATRVPELLALRRERMAASPFAFYRGTAALMAADLARDSGSGIPVASCGDAHVANFGLYASPQRTLVFDLNDFDESAWAPWEWDLKRLVTSIVIAGQATSRDEKVVTDAVIATVRAYAHAIDAYTRRSALSRYYEHFDVSGARALRDKAGRRVVRDAVRHAERRTGERAARKLTEPDADGRLRFIEVPPAMTHLDAATAALVEGAIAGYLETARDDIRLLLQHYRVSDTVRRAVGVGSVGTRCYVTLLQDGDGHALLLQTKEAGRSVLVEYGGCIQPPDLTALRRTHGEGARVVGMQRILQGVSDPFLGYLRGTTGDYYVRQFRDMKGGIDIETLDDRPFALYAQACATTLARAHSQSPNATLVAGYIGGGRRAGAALLEWAFAYAAVSRADYDAFLAAQP</sequence>